<dbReference type="Gene3D" id="3.10.150.10">
    <property type="entry name" value="DNA Polymerase III, subunit A, domain 2"/>
    <property type="match status" value="1"/>
</dbReference>
<dbReference type="EC" id="2.7.7.7" evidence="12"/>
<protein>
    <submittedName>
        <fullName evidence="12">DNA polymerase-3 subunit beta</fullName>
        <ecNumber evidence="12">2.7.7.7</ecNumber>
    </submittedName>
</protein>
<dbReference type="InterPro" id="IPR046938">
    <property type="entry name" value="DNA_clamp_sf"/>
</dbReference>
<keyword evidence="5 12" id="KW-0548">Nucleotidyltransferase</keyword>
<evidence type="ECO:0000256" key="4">
    <source>
        <dbReference type="ARBA" id="ARBA00022679"/>
    </source>
</evidence>
<keyword evidence="7" id="KW-0239">DNA-directed DNA polymerase</keyword>
<evidence type="ECO:0000259" key="10">
    <source>
        <dbReference type="Pfam" id="PF02767"/>
    </source>
</evidence>
<dbReference type="PANTHER" id="PTHR30478:SF0">
    <property type="entry name" value="BETA SLIDING CLAMP"/>
    <property type="match status" value="1"/>
</dbReference>
<dbReference type="InterPro" id="IPR022635">
    <property type="entry name" value="DNA_polIII_beta_C"/>
</dbReference>
<keyword evidence="6" id="KW-0235">DNA replication</keyword>
<dbReference type="InterPro" id="IPR022637">
    <property type="entry name" value="DNA_polIII_beta_cen"/>
</dbReference>
<dbReference type="CDD" id="cd00140">
    <property type="entry name" value="beta_clamp"/>
    <property type="match status" value="1"/>
</dbReference>
<feature type="domain" description="DNA polymerase III beta sliding clamp C-terminal" evidence="11">
    <location>
        <begin position="253"/>
        <end position="384"/>
    </location>
</feature>
<dbReference type="Gene3D" id="3.70.10.10">
    <property type="match status" value="1"/>
</dbReference>
<organism evidence="12 13">
    <name type="scientific">Candidatus Fervidibacter sacchari</name>
    <dbReference type="NCBI Taxonomy" id="1448929"/>
    <lineage>
        <taxon>Bacteria</taxon>
        <taxon>Candidatus Fervidibacterota</taxon>
        <taxon>Candidatus Fervidibacter</taxon>
    </lineage>
</organism>
<feature type="domain" description="DNA polymerase III beta sliding clamp central" evidence="10">
    <location>
        <begin position="136"/>
        <end position="237"/>
    </location>
</feature>
<evidence type="ECO:0000259" key="11">
    <source>
        <dbReference type="Pfam" id="PF02768"/>
    </source>
</evidence>
<keyword evidence="4 12" id="KW-0808">Transferase</keyword>
<sequence length="390" mass="43964">MKCIVAGGALEQAARFLAAATTGARTTLPILSHILLDARDDNTLRMASTNLTLWLEWTITAEVEEVGQIAVAGKEWRSLVTGLTSPSVELEAPSELEMAGRMTMRFEGGEYKLPVLPADEFPVPPEEVPMHEPIQITGRRLAEALRKVMFAASTDPTMGVFTGVHFRKEEGDDFLDIVATDTHRLALFRLEDENFPTMNLTLPTSALKVLLPLIDKTVTVNWRISEDNTLVEFSNEQWRVLITGLAGTYANYRRVIPQQFIHQIKFKVEEILPALRRMTVFKPSGRRQPLRVLLRLVPESSSMEIVAIDIEMGSYEEVGKETVRVEWISGSPQPYTIAFQHPYLMEFLSTLRTGEVTANFQEPTQAALWQPVNDQRWLYVVMPMHLPGTE</sequence>
<evidence type="ECO:0000259" key="9">
    <source>
        <dbReference type="Pfam" id="PF00712"/>
    </source>
</evidence>
<gene>
    <name evidence="12" type="ORF">M2350_003246</name>
</gene>
<evidence type="ECO:0000256" key="5">
    <source>
        <dbReference type="ARBA" id="ARBA00022695"/>
    </source>
</evidence>
<dbReference type="Pfam" id="PF02768">
    <property type="entry name" value="DNA_pol3_beta_3"/>
    <property type="match status" value="1"/>
</dbReference>
<feature type="domain" description="DNA polymerase III beta sliding clamp N-terminal" evidence="9">
    <location>
        <begin position="22"/>
        <end position="123"/>
    </location>
</feature>
<dbReference type="InterPro" id="IPR022634">
    <property type="entry name" value="DNA_polIII_beta_N"/>
</dbReference>
<dbReference type="RefSeq" id="WP_259100971.1">
    <property type="nucleotide sequence ID" value="NZ_CP130454.1"/>
</dbReference>
<keyword evidence="13" id="KW-1185">Reference proteome</keyword>
<proteinExistence type="inferred from homology"/>
<comment type="caution">
    <text evidence="12">The sequence shown here is derived from an EMBL/GenBank/DDBJ whole genome shotgun (WGS) entry which is preliminary data.</text>
</comment>
<dbReference type="Pfam" id="PF02767">
    <property type="entry name" value="DNA_pol3_beta_2"/>
    <property type="match status" value="1"/>
</dbReference>
<evidence type="ECO:0000256" key="8">
    <source>
        <dbReference type="ARBA" id="ARBA00023125"/>
    </source>
</evidence>
<evidence type="ECO:0000256" key="6">
    <source>
        <dbReference type="ARBA" id="ARBA00022705"/>
    </source>
</evidence>
<dbReference type="Proteomes" id="UP001204798">
    <property type="component" value="Unassembled WGS sequence"/>
</dbReference>
<evidence type="ECO:0000256" key="2">
    <source>
        <dbReference type="ARBA" id="ARBA00010752"/>
    </source>
</evidence>
<evidence type="ECO:0000313" key="12">
    <source>
        <dbReference type="EMBL" id="MCS3920809.1"/>
    </source>
</evidence>
<accession>A0ABT2ES65</accession>
<evidence type="ECO:0000256" key="1">
    <source>
        <dbReference type="ARBA" id="ARBA00004496"/>
    </source>
</evidence>
<dbReference type="GO" id="GO:0003887">
    <property type="term" value="F:DNA-directed DNA polymerase activity"/>
    <property type="evidence" value="ECO:0007669"/>
    <property type="project" value="UniProtKB-EC"/>
</dbReference>
<reference evidence="12 13" key="1">
    <citation type="submission" date="2022-08" db="EMBL/GenBank/DDBJ databases">
        <title>Bacterial and archaeal communities from various locations to study Microbial Dark Matter (Phase II).</title>
        <authorList>
            <person name="Stepanauskas R."/>
        </authorList>
    </citation>
    <scope>NUCLEOTIDE SEQUENCE [LARGE SCALE GENOMIC DNA]</scope>
    <source>
        <strain evidence="12 13">PD1</strain>
    </source>
</reference>
<dbReference type="SMART" id="SM00480">
    <property type="entry name" value="POL3Bc"/>
    <property type="match status" value="1"/>
</dbReference>
<evidence type="ECO:0000313" key="13">
    <source>
        <dbReference type="Proteomes" id="UP001204798"/>
    </source>
</evidence>
<dbReference type="Pfam" id="PF00712">
    <property type="entry name" value="DNA_pol3_beta"/>
    <property type="match status" value="1"/>
</dbReference>
<dbReference type="SUPFAM" id="SSF55979">
    <property type="entry name" value="DNA clamp"/>
    <property type="match status" value="3"/>
</dbReference>
<keyword evidence="8" id="KW-0238">DNA-binding</keyword>
<comment type="subcellular location">
    <subcellularLocation>
        <location evidence="1">Cytoplasm</location>
    </subcellularLocation>
</comment>
<keyword evidence="3" id="KW-0963">Cytoplasm</keyword>
<dbReference type="NCBIfam" id="TIGR00663">
    <property type="entry name" value="dnan"/>
    <property type="match status" value="1"/>
</dbReference>
<evidence type="ECO:0000256" key="3">
    <source>
        <dbReference type="ARBA" id="ARBA00022490"/>
    </source>
</evidence>
<dbReference type="InterPro" id="IPR001001">
    <property type="entry name" value="DNA_polIII_beta"/>
</dbReference>
<comment type="similarity">
    <text evidence="2">Belongs to the beta sliding clamp family.</text>
</comment>
<dbReference type="EMBL" id="JANUCP010000007">
    <property type="protein sequence ID" value="MCS3920809.1"/>
    <property type="molecule type" value="Genomic_DNA"/>
</dbReference>
<evidence type="ECO:0000256" key="7">
    <source>
        <dbReference type="ARBA" id="ARBA00022932"/>
    </source>
</evidence>
<name>A0ABT2ES65_9BACT</name>
<dbReference type="PANTHER" id="PTHR30478">
    <property type="entry name" value="DNA POLYMERASE III SUBUNIT BETA"/>
    <property type="match status" value="1"/>
</dbReference>